<evidence type="ECO:0000313" key="5">
    <source>
        <dbReference type="EMBL" id="KAH7961660.1"/>
    </source>
</evidence>
<dbReference type="GO" id="GO:0003676">
    <property type="term" value="F:nucleic acid binding"/>
    <property type="evidence" value="ECO:0007669"/>
    <property type="project" value="InterPro"/>
</dbReference>
<dbReference type="PROSITE" id="PS50158">
    <property type="entry name" value="ZF_CCHC"/>
    <property type="match status" value="1"/>
</dbReference>
<dbReference type="EMBL" id="JABSTV010001249">
    <property type="protein sequence ID" value="KAH7961660.1"/>
    <property type="molecule type" value="Genomic_DNA"/>
</dbReference>
<feature type="transmembrane region" description="Helical" evidence="3">
    <location>
        <begin position="55"/>
        <end position="74"/>
    </location>
</feature>
<feature type="region of interest" description="Disordered" evidence="2">
    <location>
        <begin position="145"/>
        <end position="169"/>
    </location>
</feature>
<dbReference type="InterPro" id="IPR036875">
    <property type="entry name" value="Znf_CCHC_sf"/>
</dbReference>
<keyword evidence="1" id="KW-0862">Zinc</keyword>
<organism evidence="5 6">
    <name type="scientific">Rhipicephalus sanguineus</name>
    <name type="common">Brown dog tick</name>
    <name type="synonym">Ixodes sanguineus</name>
    <dbReference type="NCBI Taxonomy" id="34632"/>
    <lineage>
        <taxon>Eukaryota</taxon>
        <taxon>Metazoa</taxon>
        <taxon>Ecdysozoa</taxon>
        <taxon>Arthropoda</taxon>
        <taxon>Chelicerata</taxon>
        <taxon>Arachnida</taxon>
        <taxon>Acari</taxon>
        <taxon>Parasitiformes</taxon>
        <taxon>Ixodida</taxon>
        <taxon>Ixodoidea</taxon>
        <taxon>Ixodidae</taxon>
        <taxon>Rhipicephalinae</taxon>
        <taxon>Rhipicephalus</taxon>
        <taxon>Rhipicephalus</taxon>
    </lineage>
</organism>
<comment type="caution">
    <text evidence="5">The sequence shown here is derived from an EMBL/GenBank/DDBJ whole genome shotgun (WGS) entry which is preliminary data.</text>
</comment>
<sequence>MKFIRVLVEVREEGGIGQANPSTNQRQQPREFRTPELSQLHLYQRKAMAQQIVKASLLCLIIVLAFTLVAALVFRAPEQSTDNLHRRSGLQNAFIQPPTMVSSWDDHRYTVPRGRFGDVREAPVCFYCGFRGHVARFCAQRRRAPQRHYEGPPPSPRQNSWRGDDDEDDITLDLSNEIDIPQRTVALPPSTLLKPPSPADTSTEFCTQIACVDVGPIGDLEIFRCSVLRVLVGHKKGPPPPLWAAQMGEFPFAKGRREE</sequence>
<keyword evidence="3" id="KW-1133">Transmembrane helix</keyword>
<evidence type="ECO:0000256" key="3">
    <source>
        <dbReference type="SAM" id="Phobius"/>
    </source>
</evidence>
<evidence type="ECO:0000256" key="1">
    <source>
        <dbReference type="PROSITE-ProRule" id="PRU00047"/>
    </source>
</evidence>
<protein>
    <recommendedName>
        <fullName evidence="4">CCHC-type domain-containing protein</fullName>
    </recommendedName>
</protein>
<keyword evidence="3" id="KW-0812">Transmembrane</keyword>
<dbReference type="Proteomes" id="UP000821837">
    <property type="component" value="Chromosome 3"/>
</dbReference>
<evidence type="ECO:0000256" key="2">
    <source>
        <dbReference type="SAM" id="MobiDB-lite"/>
    </source>
</evidence>
<feature type="domain" description="CCHC-type" evidence="4">
    <location>
        <begin position="125"/>
        <end position="140"/>
    </location>
</feature>
<reference evidence="5" key="1">
    <citation type="journal article" date="2020" name="Cell">
        <title>Large-Scale Comparative Analyses of Tick Genomes Elucidate Their Genetic Diversity and Vector Capacities.</title>
        <authorList>
            <consortium name="Tick Genome and Microbiome Consortium (TIGMIC)"/>
            <person name="Jia N."/>
            <person name="Wang J."/>
            <person name="Shi W."/>
            <person name="Du L."/>
            <person name="Sun Y."/>
            <person name="Zhan W."/>
            <person name="Jiang J.F."/>
            <person name="Wang Q."/>
            <person name="Zhang B."/>
            <person name="Ji P."/>
            <person name="Bell-Sakyi L."/>
            <person name="Cui X.M."/>
            <person name="Yuan T.T."/>
            <person name="Jiang B.G."/>
            <person name="Yang W.F."/>
            <person name="Lam T.T."/>
            <person name="Chang Q.C."/>
            <person name="Ding S.J."/>
            <person name="Wang X.J."/>
            <person name="Zhu J.G."/>
            <person name="Ruan X.D."/>
            <person name="Zhao L."/>
            <person name="Wei J.T."/>
            <person name="Ye R.Z."/>
            <person name="Que T.C."/>
            <person name="Du C.H."/>
            <person name="Zhou Y.H."/>
            <person name="Cheng J.X."/>
            <person name="Dai P.F."/>
            <person name="Guo W.B."/>
            <person name="Han X.H."/>
            <person name="Huang E.J."/>
            <person name="Li L.F."/>
            <person name="Wei W."/>
            <person name="Gao Y.C."/>
            <person name="Liu J.Z."/>
            <person name="Shao H.Z."/>
            <person name="Wang X."/>
            <person name="Wang C.C."/>
            <person name="Yang T.C."/>
            <person name="Huo Q.B."/>
            <person name="Li W."/>
            <person name="Chen H.Y."/>
            <person name="Chen S.E."/>
            <person name="Zhou L.G."/>
            <person name="Ni X.B."/>
            <person name="Tian J.H."/>
            <person name="Sheng Y."/>
            <person name="Liu T."/>
            <person name="Pan Y.S."/>
            <person name="Xia L.Y."/>
            <person name="Li J."/>
            <person name="Zhao F."/>
            <person name="Cao W.C."/>
        </authorList>
    </citation>
    <scope>NUCLEOTIDE SEQUENCE</scope>
    <source>
        <strain evidence="5">Rsan-2018</strain>
    </source>
</reference>
<keyword evidence="1" id="KW-0863">Zinc-finger</keyword>
<evidence type="ECO:0000259" key="4">
    <source>
        <dbReference type="PROSITE" id="PS50158"/>
    </source>
</evidence>
<keyword evidence="3" id="KW-0472">Membrane</keyword>
<accession>A0A9D4Q0F0</accession>
<name>A0A9D4Q0F0_RHISA</name>
<dbReference type="SUPFAM" id="SSF57756">
    <property type="entry name" value="Retrovirus zinc finger-like domains"/>
    <property type="match status" value="1"/>
</dbReference>
<dbReference type="GO" id="GO:0008270">
    <property type="term" value="F:zinc ion binding"/>
    <property type="evidence" value="ECO:0007669"/>
    <property type="project" value="UniProtKB-KW"/>
</dbReference>
<dbReference type="AlphaFoldDB" id="A0A9D4Q0F0"/>
<gene>
    <name evidence="5" type="ORF">HPB52_011171</name>
</gene>
<evidence type="ECO:0000313" key="6">
    <source>
        <dbReference type="Proteomes" id="UP000821837"/>
    </source>
</evidence>
<reference evidence="5" key="2">
    <citation type="submission" date="2021-09" db="EMBL/GenBank/DDBJ databases">
        <authorList>
            <person name="Jia N."/>
            <person name="Wang J."/>
            <person name="Shi W."/>
            <person name="Du L."/>
            <person name="Sun Y."/>
            <person name="Zhan W."/>
            <person name="Jiang J."/>
            <person name="Wang Q."/>
            <person name="Zhang B."/>
            <person name="Ji P."/>
            <person name="Sakyi L.B."/>
            <person name="Cui X."/>
            <person name="Yuan T."/>
            <person name="Jiang B."/>
            <person name="Yang W."/>
            <person name="Lam T.T.-Y."/>
            <person name="Chang Q."/>
            <person name="Ding S."/>
            <person name="Wang X."/>
            <person name="Zhu J."/>
            <person name="Ruan X."/>
            <person name="Zhao L."/>
            <person name="Wei J."/>
            <person name="Que T."/>
            <person name="Du C."/>
            <person name="Cheng J."/>
            <person name="Dai P."/>
            <person name="Han X."/>
            <person name="Huang E."/>
            <person name="Gao Y."/>
            <person name="Liu J."/>
            <person name="Shao H."/>
            <person name="Ye R."/>
            <person name="Li L."/>
            <person name="Wei W."/>
            <person name="Wang X."/>
            <person name="Wang C."/>
            <person name="Huo Q."/>
            <person name="Li W."/>
            <person name="Guo W."/>
            <person name="Chen H."/>
            <person name="Chen S."/>
            <person name="Zhou L."/>
            <person name="Zhou L."/>
            <person name="Ni X."/>
            <person name="Tian J."/>
            <person name="Zhou Y."/>
            <person name="Sheng Y."/>
            <person name="Liu T."/>
            <person name="Pan Y."/>
            <person name="Xia L."/>
            <person name="Li J."/>
            <person name="Zhao F."/>
            <person name="Cao W."/>
        </authorList>
    </citation>
    <scope>NUCLEOTIDE SEQUENCE</scope>
    <source>
        <strain evidence="5">Rsan-2018</strain>
        <tissue evidence="5">Larvae</tissue>
    </source>
</reference>
<keyword evidence="6" id="KW-1185">Reference proteome</keyword>
<dbReference type="InterPro" id="IPR001878">
    <property type="entry name" value="Znf_CCHC"/>
</dbReference>
<keyword evidence="1" id="KW-0479">Metal-binding</keyword>
<proteinExistence type="predicted"/>